<dbReference type="GO" id="GO:0001817">
    <property type="term" value="P:regulation of cytokine production"/>
    <property type="evidence" value="ECO:0007669"/>
    <property type="project" value="TreeGrafter"/>
</dbReference>
<feature type="domain" description="Ig-like" evidence="4">
    <location>
        <begin position="1"/>
        <end position="100"/>
    </location>
</feature>
<dbReference type="Gene3D" id="2.60.40.10">
    <property type="entry name" value="Immunoglobulins"/>
    <property type="match status" value="2"/>
</dbReference>
<dbReference type="PANTHER" id="PTHR24100">
    <property type="entry name" value="BUTYROPHILIN"/>
    <property type="match status" value="1"/>
</dbReference>
<dbReference type="GO" id="GO:0050852">
    <property type="term" value="P:T cell receptor signaling pathway"/>
    <property type="evidence" value="ECO:0007669"/>
    <property type="project" value="TreeGrafter"/>
</dbReference>
<organism evidence="5 6">
    <name type="scientific">Sander lucioperca</name>
    <name type="common">Pike-perch</name>
    <name type="synonym">Perca lucioperca</name>
    <dbReference type="NCBI Taxonomy" id="283035"/>
    <lineage>
        <taxon>Eukaryota</taxon>
        <taxon>Metazoa</taxon>
        <taxon>Chordata</taxon>
        <taxon>Craniata</taxon>
        <taxon>Vertebrata</taxon>
        <taxon>Euteleostomi</taxon>
        <taxon>Actinopterygii</taxon>
        <taxon>Neopterygii</taxon>
        <taxon>Teleostei</taxon>
        <taxon>Neoteleostei</taxon>
        <taxon>Acanthomorphata</taxon>
        <taxon>Eupercaria</taxon>
        <taxon>Perciformes</taxon>
        <taxon>Percoidei</taxon>
        <taxon>Percidae</taxon>
        <taxon>Luciopercinae</taxon>
        <taxon>Sander</taxon>
    </lineage>
</organism>
<dbReference type="GeneTree" id="ENSGT01010000228435"/>
<dbReference type="InterPro" id="IPR036179">
    <property type="entry name" value="Ig-like_dom_sf"/>
</dbReference>
<evidence type="ECO:0000313" key="5">
    <source>
        <dbReference type="Ensembl" id="ENSSLUP00000051860.1"/>
    </source>
</evidence>
<name>A0A8D0DAZ9_SANLU</name>
<dbReference type="Pfam" id="PF07686">
    <property type="entry name" value="V-set"/>
    <property type="match status" value="1"/>
</dbReference>
<evidence type="ECO:0000256" key="2">
    <source>
        <dbReference type="ARBA" id="ARBA00023136"/>
    </source>
</evidence>
<sequence>MLPCSLSTKENIASKLFDWKKVAQKDDGLKEVFYYDGYDGGFHYNNGRPGQSEQFKGRVSHFQDELKHGNASIIIRNTKISDSGEYTCDFPHLEPPQKFNIELLVAATPKPSVTTLDATSYWALLQCEVHGASLTSGVEWKDSTGNKLPAEETRTPERDHYYITLNTTVTKTGRYRCVTTQEEIKHQTHAETFVHISGEISFLVVLIR</sequence>
<feature type="domain" description="Ig-like" evidence="4">
    <location>
        <begin position="109"/>
        <end position="197"/>
    </location>
</feature>
<dbReference type="InterPro" id="IPR013106">
    <property type="entry name" value="Ig_V-set"/>
</dbReference>
<dbReference type="Ensembl" id="ENSSLUT00000053384.1">
    <property type="protein sequence ID" value="ENSSLUP00000051860.1"/>
    <property type="gene ID" value="ENSSLUG00000022529.1"/>
</dbReference>
<dbReference type="AlphaFoldDB" id="A0A8D0DAZ9"/>
<evidence type="ECO:0000313" key="6">
    <source>
        <dbReference type="Proteomes" id="UP000694568"/>
    </source>
</evidence>
<dbReference type="SUPFAM" id="SSF48726">
    <property type="entry name" value="Immunoglobulin"/>
    <property type="match status" value="2"/>
</dbReference>
<reference evidence="5" key="1">
    <citation type="submission" date="2025-08" db="UniProtKB">
        <authorList>
            <consortium name="Ensembl"/>
        </authorList>
    </citation>
    <scope>IDENTIFICATION</scope>
</reference>
<dbReference type="PROSITE" id="PS50835">
    <property type="entry name" value="IG_LIKE"/>
    <property type="match status" value="2"/>
</dbReference>
<comment type="subcellular location">
    <subcellularLocation>
        <location evidence="1">Membrane</location>
    </subcellularLocation>
</comment>
<accession>A0A8D0DAZ9</accession>
<dbReference type="GO" id="GO:0005102">
    <property type="term" value="F:signaling receptor binding"/>
    <property type="evidence" value="ECO:0007669"/>
    <property type="project" value="TreeGrafter"/>
</dbReference>
<dbReference type="Proteomes" id="UP000694568">
    <property type="component" value="Unplaced"/>
</dbReference>
<dbReference type="SMART" id="SM00406">
    <property type="entry name" value="IGv"/>
    <property type="match status" value="1"/>
</dbReference>
<reference evidence="5" key="2">
    <citation type="submission" date="2025-09" db="UniProtKB">
        <authorList>
            <consortium name="Ensembl"/>
        </authorList>
    </citation>
    <scope>IDENTIFICATION</scope>
</reference>
<dbReference type="InterPro" id="IPR013783">
    <property type="entry name" value="Ig-like_fold"/>
</dbReference>
<evidence type="ECO:0000259" key="4">
    <source>
        <dbReference type="PROSITE" id="PS50835"/>
    </source>
</evidence>
<evidence type="ECO:0000256" key="1">
    <source>
        <dbReference type="ARBA" id="ARBA00004370"/>
    </source>
</evidence>
<keyword evidence="3" id="KW-0393">Immunoglobulin domain</keyword>
<keyword evidence="2" id="KW-0472">Membrane</keyword>
<keyword evidence="6" id="KW-1185">Reference proteome</keyword>
<dbReference type="GO" id="GO:0009897">
    <property type="term" value="C:external side of plasma membrane"/>
    <property type="evidence" value="ECO:0007669"/>
    <property type="project" value="TreeGrafter"/>
</dbReference>
<protein>
    <recommendedName>
        <fullName evidence="4">Ig-like domain-containing protein</fullName>
    </recommendedName>
</protein>
<proteinExistence type="predicted"/>
<dbReference type="PANTHER" id="PTHR24100:SF151">
    <property type="entry name" value="ICOS LIGAND"/>
    <property type="match status" value="1"/>
</dbReference>
<evidence type="ECO:0000256" key="3">
    <source>
        <dbReference type="ARBA" id="ARBA00023319"/>
    </source>
</evidence>
<dbReference type="InterPro" id="IPR050504">
    <property type="entry name" value="IgSF_BTN/MOG"/>
</dbReference>
<dbReference type="InterPro" id="IPR007110">
    <property type="entry name" value="Ig-like_dom"/>
</dbReference>